<dbReference type="Gene3D" id="3.90.226.10">
    <property type="entry name" value="2-enoyl-CoA Hydratase, Chain A, domain 1"/>
    <property type="match status" value="1"/>
</dbReference>
<protein>
    <submittedName>
        <fullName evidence="3">Enoyl-CoA hydratase/carnithine racemase</fullName>
    </submittedName>
</protein>
<evidence type="ECO:0000313" key="4">
    <source>
        <dbReference type="Proteomes" id="UP001226867"/>
    </source>
</evidence>
<dbReference type="SUPFAM" id="SSF52096">
    <property type="entry name" value="ClpP/crotonase"/>
    <property type="match status" value="1"/>
</dbReference>
<dbReference type="Pfam" id="PF00378">
    <property type="entry name" value="ECH_1"/>
    <property type="match status" value="1"/>
</dbReference>
<reference evidence="3 4" key="1">
    <citation type="submission" date="2023-07" db="EMBL/GenBank/DDBJ databases">
        <title>Sorghum-associated microbial communities from plants grown in Nebraska, USA.</title>
        <authorList>
            <person name="Schachtman D."/>
        </authorList>
    </citation>
    <scope>NUCLEOTIDE SEQUENCE [LARGE SCALE GENOMIC DNA]</scope>
    <source>
        <strain evidence="3 4">DS1607</strain>
    </source>
</reference>
<dbReference type="PANTHER" id="PTHR43802:SF1">
    <property type="entry name" value="IP11341P-RELATED"/>
    <property type="match status" value="1"/>
</dbReference>
<dbReference type="Proteomes" id="UP001226867">
    <property type="component" value="Unassembled WGS sequence"/>
</dbReference>
<proteinExistence type="inferred from homology"/>
<evidence type="ECO:0000256" key="1">
    <source>
        <dbReference type="ARBA" id="ARBA00005254"/>
    </source>
</evidence>
<evidence type="ECO:0000313" key="3">
    <source>
        <dbReference type="EMBL" id="MDP9902833.1"/>
    </source>
</evidence>
<dbReference type="PANTHER" id="PTHR43802">
    <property type="entry name" value="ENOYL-COA HYDRATASE"/>
    <property type="match status" value="1"/>
</dbReference>
<dbReference type="InterPro" id="IPR018376">
    <property type="entry name" value="Enoyl-CoA_hyd/isom_CS"/>
</dbReference>
<name>A0ABT9SEP9_9BURK</name>
<organism evidence="3 4">
    <name type="scientific">Variovorax ginsengisoli</name>
    <dbReference type="NCBI Taxonomy" id="363844"/>
    <lineage>
        <taxon>Bacteria</taxon>
        <taxon>Pseudomonadati</taxon>
        <taxon>Pseudomonadota</taxon>
        <taxon>Betaproteobacteria</taxon>
        <taxon>Burkholderiales</taxon>
        <taxon>Comamonadaceae</taxon>
        <taxon>Variovorax</taxon>
    </lineage>
</organism>
<dbReference type="InterPro" id="IPR001753">
    <property type="entry name" value="Enoyl-CoA_hydra/iso"/>
</dbReference>
<dbReference type="EMBL" id="JAUSRO010000022">
    <property type="protein sequence ID" value="MDP9902833.1"/>
    <property type="molecule type" value="Genomic_DNA"/>
</dbReference>
<gene>
    <name evidence="3" type="ORF">J2W36_005111</name>
</gene>
<accession>A0ABT9SEP9</accession>
<evidence type="ECO:0000256" key="2">
    <source>
        <dbReference type="RuleBase" id="RU003707"/>
    </source>
</evidence>
<dbReference type="CDD" id="cd06558">
    <property type="entry name" value="crotonase-like"/>
    <property type="match status" value="1"/>
</dbReference>
<sequence length="272" mass="28842">MNDTPFSTPFSTPSSTLSSTPCVTLRIDGTTALITLDRPEAMNAFNREQRELFREALLAADANAAVRAIVITGRGKAFCAGQDQYESAAMNATDSAARIDSYLALYEIFRALKKPVVARINGVAAGAGLQIALLSDLRIASTSARFGMTEFKVGSAAIVGSALLWPIIGEAAMKRLVLLAEIASAEQSLALGLVHEVVEDAQLDARIAEVCTLIAGWSETSVAITKAWWKEMGDDLFAKACATARSGHAANFASGSYSAGAKKFTSRRREAT</sequence>
<keyword evidence="4" id="KW-1185">Reference proteome</keyword>
<comment type="caution">
    <text evidence="3">The sequence shown here is derived from an EMBL/GenBank/DDBJ whole genome shotgun (WGS) entry which is preliminary data.</text>
</comment>
<dbReference type="InterPro" id="IPR029045">
    <property type="entry name" value="ClpP/crotonase-like_dom_sf"/>
</dbReference>
<dbReference type="PROSITE" id="PS00166">
    <property type="entry name" value="ENOYL_COA_HYDRATASE"/>
    <property type="match status" value="1"/>
</dbReference>
<dbReference type="RefSeq" id="WP_307692568.1">
    <property type="nucleotide sequence ID" value="NZ_JAUSRO010000022.1"/>
</dbReference>
<comment type="similarity">
    <text evidence="1 2">Belongs to the enoyl-CoA hydratase/isomerase family.</text>
</comment>